<keyword evidence="2" id="KW-1003">Cell membrane</keyword>
<evidence type="ECO:0000256" key="4">
    <source>
        <dbReference type="ARBA" id="ARBA00022989"/>
    </source>
</evidence>
<comment type="caution">
    <text evidence="7">The sequence shown here is derived from an EMBL/GenBank/DDBJ whole genome shotgun (WGS) entry which is preliminary data.</text>
</comment>
<evidence type="ECO:0000256" key="5">
    <source>
        <dbReference type="ARBA" id="ARBA00023136"/>
    </source>
</evidence>
<protein>
    <submittedName>
        <fullName evidence="7">Cytochrome C oxidase subunit IV family protein</fullName>
    </submittedName>
</protein>
<feature type="transmembrane region" description="Helical" evidence="6">
    <location>
        <begin position="76"/>
        <end position="94"/>
    </location>
</feature>
<evidence type="ECO:0000313" key="8">
    <source>
        <dbReference type="Proteomes" id="UP000582974"/>
    </source>
</evidence>
<dbReference type="RefSeq" id="WP_180893595.1">
    <property type="nucleotide sequence ID" value="NZ_JACCKD010000005.1"/>
</dbReference>
<dbReference type="EMBL" id="JACCKD010000005">
    <property type="protein sequence ID" value="MBA0126747.1"/>
    <property type="molecule type" value="Genomic_DNA"/>
</dbReference>
<sequence>MLTYVKEKPVVGAWLALMLLTGVSWWLGAGDSGHSAGLDSMTAATAAMIIVLFAKAHIVGMYFMELRHAMEPLRRGFHVWIISACAIVLGLYLWA</sequence>
<feature type="transmembrane region" description="Helical" evidence="6">
    <location>
        <begin position="41"/>
        <end position="64"/>
    </location>
</feature>
<dbReference type="AlphaFoldDB" id="A0A838ABY6"/>
<comment type="subcellular location">
    <subcellularLocation>
        <location evidence="1">Cell membrane</location>
        <topology evidence="1">Multi-pass membrane protein</topology>
    </subcellularLocation>
</comment>
<keyword evidence="3 6" id="KW-0812">Transmembrane</keyword>
<keyword evidence="5 6" id="KW-0472">Membrane</keyword>
<dbReference type="GO" id="GO:0005886">
    <property type="term" value="C:plasma membrane"/>
    <property type="evidence" value="ECO:0007669"/>
    <property type="project" value="UniProtKB-SubCell"/>
</dbReference>
<accession>A0A838ABY6</accession>
<evidence type="ECO:0000256" key="2">
    <source>
        <dbReference type="ARBA" id="ARBA00022475"/>
    </source>
</evidence>
<feature type="transmembrane region" description="Helical" evidence="6">
    <location>
        <begin position="12"/>
        <end position="29"/>
    </location>
</feature>
<evidence type="ECO:0000256" key="3">
    <source>
        <dbReference type="ARBA" id="ARBA00022692"/>
    </source>
</evidence>
<evidence type="ECO:0000256" key="6">
    <source>
        <dbReference type="SAM" id="Phobius"/>
    </source>
</evidence>
<name>A0A838ABY6_9PSEU</name>
<keyword evidence="4 6" id="KW-1133">Transmembrane helix</keyword>
<evidence type="ECO:0000256" key="1">
    <source>
        <dbReference type="ARBA" id="ARBA00004651"/>
    </source>
</evidence>
<organism evidence="7 8">
    <name type="scientific">Haloechinothrix aidingensis</name>
    <dbReference type="NCBI Taxonomy" id="2752311"/>
    <lineage>
        <taxon>Bacteria</taxon>
        <taxon>Bacillati</taxon>
        <taxon>Actinomycetota</taxon>
        <taxon>Actinomycetes</taxon>
        <taxon>Pseudonocardiales</taxon>
        <taxon>Pseudonocardiaceae</taxon>
        <taxon>Haloechinothrix</taxon>
    </lineage>
</organism>
<dbReference type="InterPro" id="IPR005171">
    <property type="entry name" value="Cyt_c_oxidase_su4_prok"/>
</dbReference>
<evidence type="ECO:0000313" key="7">
    <source>
        <dbReference type="EMBL" id="MBA0126747.1"/>
    </source>
</evidence>
<dbReference type="Pfam" id="PF03626">
    <property type="entry name" value="COX4_pro"/>
    <property type="match status" value="1"/>
</dbReference>
<dbReference type="Proteomes" id="UP000582974">
    <property type="component" value="Unassembled WGS sequence"/>
</dbReference>
<proteinExistence type="predicted"/>
<reference evidence="7 8" key="1">
    <citation type="submission" date="2020-07" db="EMBL/GenBank/DDBJ databases">
        <title>Genome of Haloechinothrix sp.</title>
        <authorList>
            <person name="Tang S.-K."/>
            <person name="Yang L."/>
            <person name="Zhu W.-Y."/>
        </authorList>
    </citation>
    <scope>NUCLEOTIDE SEQUENCE [LARGE SCALE GENOMIC DNA]</scope>
    <source>
        <strain evidence="7 8">YIM 98757</strain>
    </source>
</reference>
<keyword evidence="8" id="KW-1185">Reference proteome</keyword>
<gene>
    <name evidence="7" type="ORF">H0B56_14450</name>
</gene>